<dbReference type="Proteomes" id="UP000327157">
    <property type="component" value="Chromosome 8"/>
</dbReference>
<evidence type="ECO:0000256" key="5">
    <source>
        <dbReference type="SAM" id="Phobius"/>
    </source>
</evidence>
<evidence type="ECO:0000256" key="4">
    <source>
        <dbReference type="ARBA" id="ARBA00023136"/>
    </source>
</evidence>
<evidence type="ECO:0000313" key="7">
    <source>
        <dbReference type="Proteomes" id="UP000327157"/>
    </source>
</evidence>
<reference evidence="6 7" key="3">
    <citation type="submission" date="2019-11" db="EMBL/GenBank/DDBJ databases">
        <title>A de novo genome assembly of a pear dwarfing rootstock.</title>
        <authorList>
            <person name="Wang F."/>
            <person name="Wang J."/>
            <person name="Li S."/>
            <person name="Zhang Y."/>
            <person name="Fang M."/>
            <person name="Ma L."/>
            <person name="Zhao Y."/>
            <person name="Jiang S."/>
        </authorList>
    </citation>
    <scope>NUCLEOTIDE SEQUENCE [LARGE SCALE GENOMIC DNA]</scope>
    <source>
        <strain evidence="6">S2</strain>
        <tissue evidence="6">Leaf</tissue>
    </source>
</reference>
<proteinExistence type="predicted"/>
<sequence length="258" mass="28342">MERLALGTHAGRAKVAGTLVCIGGTMIFTFYKGHEIVIWSTDINLLRKYSHKNSHFLHRNTRTQLLGSFLALCSTISFALWLIFQYSSTALMSIMASIQSTAFALCKERDWSQWKLGWDIKLFTALYSGVVTTGLVLTLTQWRIQDFKLEGSLCGSATALTACCVRMRGPLFVSIFNPLGLLLVALAATLLLDEKLHLGSVLGGALIVCGLYMVLWSKSKELKTMTQQPPPPPPPLEESHSIDVAKSLVSGDTCDEIS</sequence>
<comment type="subcellular location">
    <subcellularLocation>
        <location evidence="1">Membrane</location>
        <topology evidence="1">Multi-pass membrane protein</topology>
    </subcellularLocation>
</comment>
<feature type="transmembrane region" description="Helical" evidence="5">
    <location>
        <begin position="198"/>
        <end position="216"/>
    </location>
</feature>
<reference evidence="6 7" key="1">
    <citation type="submission" date="2019-09" db="EMBL/GenBank/DDBJ databases">
        <authorList>
            <person name="Ou C."/>
        </authorList>
    </citation>
    <scope>NUCLEOTIDE SEQUENCE [LARGE SCALE GENOMIC DNA]</scope>
    <source>
        <strain evidence="6">S2</strain>
        <tissue evidence="6">Leaf</tissue>
    </source>
</reference>
<dbReference type="GO" id="GO:0022857">
    <property type="term" value="F:transmembrane transporter activity"/>
    <property type="evidence" value="ECO:0007669"/>
    <property type="project" value="InterPro"/>
</dbReference>
<comment type="caution">
    <text evidence="6">The sequence shown here is derived from an EMBL/GenBank/DDBJ whole genome shotgun (WGS) entry which is preliminary data.</text>
</comment>
<feature type="transmembrane region" description="Helical" evidence="5">
    <location>
        <begin position="120"/>
        <end position="139"/>
    </location>
</feature>
<feature type="transmembrane region" description="Helical" evidence="5">
    <location>
        <begin position="171"/>
        <end position="192"/>
    </location>
</feature>
<feature type="transmembrane region" description="Helical" evidence="5">
    <location>
        <begin position="65"/>
        <end position="84"/>
    </location>
</feature>
<name>A0A5N5HNT6_9ROSA</name>
<dbReference type="GO" id="GO:0016020">
    <property type="term" value="C:membrane"/>
    <property type="evidence" value="ECO:0007669"/>
    <property type="project" value="InterPro"/>
</dbReference>
<accession>A0A5N5HNT6</accession>
<evidence type="ECO:0000256" key="2">
    <source>
        <dbReference type="ARBA" id="ARBA00022692"/>
    </source>
</evidence>
<dbReference type="InterPro" id="IPR030184">
    <property type="entry name" value="WAT1-related"/>
</dbReference>
<dbReference type="PANTHER" id="PTHR31218">
    <property type="entry name" value="WAT1-RELATED PROTEIN"/>
    <property type="match status" value="1"/>
</dbReference>
<dbReference type="InterPro" id="IPR037185">
    <property type="entry name" value="EmrE-like"/>
</dbReference>
<gene>
    <name evidence="6" type="ORF">D8674_033262</name>
</gene>
<evidence type="ECO:0000313" key="6">
    <source>
        <dbReference type="EMBL" id="KAB2628467.1"/>
    </source>
</evidence>
<evidence type="ECO:0000256" key="1">
    <source>
        <dbReference type="ARBA" id="ARBA00004141"/>
    </source>
</evidence>
<keyword evidence="4 5" id="KW-0472">Membrane</keyword>
<protein>
    <submittedName>
        <fullName evidence="6">WAT1-related protein</fullName>
    </submittedName>
</protein>
<dbReference type="SUPFAM" id="SSF103481">
    <property type="entry name" value="Multidrug resistance efflux transporter EmrE"/>
    <property type="match status" value="1"/>
</dbReference>
<dbReference type="EMBL" id="SMOL01000148">
    <property type="protein sequence ID" value="KAB2628467.1"/>
    <property type="molecule type" value="Genomic_DNA"/>
</dbReference>
<evidence type="ECO:0000256" key="3">
    <source>
        <dbReference type="ARBA" id="ARBA00022989"/>
    </source>
</evidence>
<keyword evidence="3 5" id="KW-1133">Transmembrane helix</keyword>
<dbReference type="OrthoDB" id="1728340at2759"/>
<keyword evidence="2 5" id="KW-0812">Transmembrane</keyword>
<dbReference type="AlphaFoldDB" id="A0A5N5HNT6"/>
<keyword evidence="7" id="KW-1185">Reference proteome</keyword>
<organism evidence="6 7">
    <name type="scientific">Pyrus ussuriensis x Pyrus communis</name>
    <dbReference type="NCBI Taxonomy" id="2448454"/>
    <lineage>
        <taxon>Eukaryota</taxon>
        <taxon>Viridiplantae</taxon>
        <taxon>Streptophyta</taxon>
        <taxon>Embryophyta</taxon>
        <taxon>Tracheophyta</taxon>
        <taxon>Spermatophyta</taxon>
        <taxon>Magnoliopsida</taxon>
        <taxon>eudicotyledons</taxon>
        <taxon>Gunneridae</taxon>
        <taxon>Pentapetalae</taxon>
        <taxon>rosids</taxon>
        <taxon>fabids</taxon>
        <taxon>Rosales</taxon>
        <taxon>Rosaceae</taxon>
        <taxon>Amygdaloideae</taxon>
        <taxon>Maleae</taxon>
        <taxon>Pyrus</taxon>
    </lineage>
</organism>
<reference evidence="7" key="2">
    <citation type="submission" date="2019-10" db="EMBL/GenBank/DDBJ databases">
        <title>A de novo genome assembly of a pear dwarfing rootstock.</title>
        <authorList>
            <person name="Wang F."/>
            <person name="Wang J."/>
            <person name="Li S."/>
            <person name="Zhang Y."/>
            <person name="Fang M."/>
            <person name="Ma L."/>
            <person name="Zhao Y."/>
            <person name="Jiang S."/>
        </authorList>
    </citation>
    <scope>NUCLEOTIDE SEQUENCE [LARGE SCALE GENOMIC DNA]</scope>
</reference>